<dbReference type="InterPro" id="IPR011579">
    <property type="entry name" value="ATPase_dom"/>
</dbReference>
<dbReference type="SUPFAM" id="SSF52540">
    <property type="entry name" value="P-loop containing nucleoside triphosphate hydrolases"/>
    <property type="match status" value="1"/>
</dbReference>
<dbReference type="Proteomes" id="UP000189670">
    <property type="component" value="Unassembled WGS sequence"/>
</dbReference>
<dbReference type="GO" id="GO:0005524">
    <property type="term" value="F:ATP binding"/>
    <property type="evidence" value="ECO:0007669"/>
    <property type="project" value="InterPro"/>
</dbReference>
<evidence type="ECO:0000313" key="3">
    <source>
        <dbReference type="Proteomes" id="UP000189670"/>
    </source>
</evidence>
<accession>A0A1V1P4B5</accession>
<feature type="domain" description="ATPase" evidence="1">
    <location>
        <begin position="6"/>
        <end position="215"/>
    </location>
</feature>
<dbReference type="Gene3D" id="3.40.50.300">
    <property type="entry name" value="P-loop containing nucleotide triphosphate hydrolases"/>
    <property type="match status" value="1"/>
</dbReference>
<dbReference type="PANTHER" id="PTHR34704">
    <property type="entry name" value="ATPASE"/>
    <property type="match status" value="1"/>
</dbReference>
<dbReference type="Pfam" id="PF01637">
    <property type="entry name" value="ATPase_2"/>
    <property type="match status" value="1"/>
</dbReference>
<dbReference type="EMBL" id="ATBP01000612">
    <property type="protein sequence ID" value="ETR69565.1"/>
    <property type="molecule type" value="Genomic_DNA"/>
</dbReference>
<evidence type="ECO:0000259" key="1">
    <source>
        <dbReference type="Pfam" id="PF01637"/>
    </source>
</evidence>
<gene>
    <name evidence="2" type="ORF">OMM_03858</name>
</gene>
<dbReference type="PANTHER" id="PTHR34704:SF1">
    <property type="entry name" value="ATPASE"/>
    <property type="match status" value="1"/>
</dbReference>
<proteinExistence type="predicted"/>
<name>A0A1V1P4B5_9BACT</name>
<reference evidence="3" key="1">
    <citation type="submission" date="2012-11" db="EMBL/GenBank/DDBJ databases">
        <authorList>
            <person name="Lucero-Rivera Y.E."/>
            <person name="Tovar-Ramirez D."/>
        </authorList>
    </citation>
    <scope>NUCLEOTIDE SEQUENCE [LARGE SCALE GENOMIC DNA]</scope>
    <source>
        <strain evidence="3">Araruama</strain>
    </source>
</reference>
<sequence length="442" mass="51417">MKIIAREKEIKILKTIYDSKDPEFLAVYGRRRVGKTYLITNFFENKGIFFHITGTPRATTQQQLWNFSQIYSDVLNNGDQIEQPGSWQEAFHLLKKGIDRSASSTKMILFLDELPWLANKKSNFVEALSYFWNRFIENDPRIKLIVCGSAASWMIKNVIDNRGGLYNRITKKMRLQPFNLFDTERYLKEKKNVHLSRKQIVEIYMAIGGVASYLDLVTKGRSLAQIISDIFFDHHSPISGEFDRIFQSLFTNSDLHKKIITTLAGKKNGINRKELFQLTGIKSGSVQTRIINELLESGFIIRQPLYGNRKKDASIRLIDEYSAFYTKWFKEITNTRIAVNDNYWLILQNSRKYASWSGHAFETLCMNHVDYIAKALGFNGILYSYASWYYRPTDKTDSGAQIDLLIDRSDNCINLCELKFYNGLFTISKEYAKKLERKNKNL</sequence>
<dbReference type="SUPFAM" id="SSF46785">
    <property type="entry name" value="Winged helix' DNA-binding domain"/>
    <property type="match status" value="1"/>
</dbReference>
<evidence type="ECO:0000313" key="2">
    <source>
        <dbReference type="EMBL" id="ETR69565.1"/>
    </source>
</evidence>
<comment type="caution">
    <text evidence="2">The sequence shown here is derived from an EMBL/GenBank/DDBJ whole genome shotgun (WGS) entry which is preliminary data.</text>
</comment>
<dbReference type="InterPro" id="IPR027417">
    <property type="entry name" value="P-loop_NTPase"/>
</dbReference>
<dbReference type="AlphaFoldDB" id="A0A1V1P4B5"/>
<organism evidence="2 3">
    <name type="scientific">Candidatus Magnetoglobus multicellularis str. Araruama</name>
    <dbReference type="NCBI Taxonomy" id="890399"/>
    <lineage>
        <taxon>Bacteria</taxon>
        <taxon>Pseudomonadati</taxon>
        <taxon>Thermodesulfobacteriota</taxon>
        <taxon>Desulfobacteria</taxon>
        <taxon>Desulfobacterales</taxon>
        <taxon>Desulfobacteraceae</taxon>
        <taxon>Candidatus Magnetoglobus</taxon>
    </lineage>
</organism>
<protein>
    <submittedName>
        <fullName evidence="2">ATPase</fullName>
    </submittedName>
</protein>
<dbReference type="InterPro" id="IPR036390">
    <property type="entry name" value="WH_DNA-bd_sf"/>
</dbReference>